<reference evidence="3 4" key="1">
    <citation type="submission" date="2019-11" db="EMBL/GenBank/DDBJ databases">
        <title>Identification of a novel strain.</title>
        <authorList>
            <person name="Xu Q."/>
            <person name="Wang G."/>
        </authorList>
    </citation>
    <scope>NUCLEOTIDE SEQUENCE [LARGE SCALE GENOMIC DNA]</scope>
    <source>
        <strain evidence="4">xq</strain>
    </source>
</reference>
<name>A0A6I3KRP1_9HYPH</name>
<evidence type="ECO:0000256" key="2">
    <source>
        <dbReference type="SAM" id="SignalP"/>
    </source>
</evidence>
<feature type="signal peptide" evidence="2">
    <location>
        <begin position="1"/>
        <end position="29"/>
    </location>
</feature>
<accession>A0A6I3KRP1</accession>
<feature type="chain" id="PRO_5026055550" description="Antifreeze glycopeptide polyprotein" evidence="2">
    <location>
        <begin position="30"/>
        <end position="599"/>
    </location>
</feature>
<keyword evidence="4" id="KW-1185">Reference proteome</keyword>
<dbReference type="RefSeq" id="WP_154740880.1">
    <property type="nucleotide sequence ID" value="NZ_WMBQ01000003.1"/>
</dbReference>
<feature type="region of interest" description="Disordered" evidence="1">
    <location>
        <begin position="31"/>
        <end position="82"/>
    </location>
</feature>
<gene>
    <name evidence="3" type="ORF">GIW81_18410</name>
</gene>
<evidence type="ECO:0000313" key="4">
    <source>
        <dbReference type="Proteomes" id="UP000440694"/>
    </source>
</evidence>
<evidence type="ECO:0000313" key="3">
    <source>
        <dbReference type="EMBL" id="MTD96317.1"/>
    </source>
</evidence>
<protein>
    <recommendedName>
        <fullName evidence="5">Antifreeze glycopeptide polyprotein</fullName>
    </recommendedName>
</protein>
<dbReference type="Proteomes" id="UP000440694">
    <property type="component" value="Unassembled WGS sequence"/>
</dbReference>
<dbReference type="EMBL" id="WMBQ01000003">
    <property type="protein sequence ID" value="MTD96317.1"/>
    <property type="molecule type" value="Genomic_DNA"/>
</dbReference>
<proteinExistence type="predicted"/>
<dbReference type="AlphaFoldDB" id="A0A6I3KRP1"/>
<organism evidence="3 4">
    <name type="scientific">Hyphomicrobium album</name>
    <dbReference type="NCBI Taxonomy" id="2665159"/>
    <lineage>
        <taxon>Bacteria</taxon>
        <taxon>Pseudomonadati</taxon>
        <taxon>Pseudomonadota</taxon>
        <taxon>Alphaproteobacteria</taxon>
        <taxon>Hyphomicrobiales</taxon>
        <taxon>Hyphomicrobiaceae</taxon>
        <taxon>Hyphomicrobium</taxon>
    </lineage>
</organism>
<feature type="compositionally biased region" description="Polar residues" evidence="1">
    <location>
        <begin position="31"/>
        <end position="42"/>
    </location>
</feature>
<comment type="caution">
    <text evidence="3">The sequence shown here is derived from an EMBL/GenBank/DDBJ whole genome shotgun (WGS) entry which is preliminary data.</text>
</comment>
<evidence type="ECO:0000256" key="1">
    <source>
        <dbReference type="SAM" id="MobiDB-lite"/>
    </source>
</evidence>
<sequence length="599" mass="62593">MRKRIPLAVLPALAGVLLSFGALSGSATAQDWSPFDTFNNPARGQAKRQAPQGPAPAQERAPRGYGNDDVVQPLGNSAGTAVERGDLAPVMATDGSGLPYELWRGLDVGTLERLISEIEMPPRSPTLHKLWLRLITSNVTPPEGGVTDQQFLALRLEILYRSGLLEEAERILATMPGTDPTVAILAARNEIALGKQDKGCETMKAGGSAPASLPKPVKTDATLISGFCAAVAGDAPGAGLAAELAREAGVKEGPGLEALDALAMGGKPQVSPSQSISLIDYRLIEAAGGAVEIPLVLKQAAPSLLAAMTIDTQAPAGDRLAAAEAAAQVNAISAEQLADIYRAQPATGATLSDAGGTDTPQRRAALFVAAEHEGTPQKKVRLIRAFLDEAHRAGFYLTALRMAAPASDTIVAAPEIGWYAETGIEVALAAGSHRKAREWAAFGSASPTGASLGHWLALIDIAEGATSNREDDLRHIEDLAVRGRLDATLMHRLATVLDALEYNVPIPLWEAASRTPQPAGGFLPATGVLTELQDAAKKREFGRTVLLAMQTLGPTGAEGAHMIALGDSIRALRRAGLETDARGLGFEALFASWPRAISN</sequence>
<keyword evidence="2" id="KW-0732">Signal</keyword>
<evidence type="ECO:0008006" key="5">
    <source>
        <dbReference type="Google" id="ProtNLM"/>
    </source>
</evidence>